<comment type="caution">
    <text evidence="4">The sequence shown here is derived from an EMBL/GenBank/DDBJ whole genome shotgun (WGS) entry which is preliminary data.</text>
</comment>
<dbReference type="EMBL" id="JAWPEI010000009">
    <property type="protein sequence ID" value="KAK4717229.1"/>
    <property type="molecule type" value="Genomic_DNA"/>
</dbReference>
<dbReference type="Gene3D" id="1.10.455.10">
    <property type="entry name" value="Ribosomal protein S7 domain"/>
    <property type="match status" value="1"/>
</dbReference>
<keyword evidence="5" id="KW-1185">Reference proteome</keyword>
<reference evidence="4 5" key="1">
    <citation type="submission" date="2023-10" db="EMBL/GenBank/DDBJ databases">
        <title>Genome-Wide Identification Analysis in wild type Solanum Pinnatisectum Reveals Some Genes Defensing Phytophthora Infestans.</title>
        <authorList>
            <person name="Sun C."/>
        </authorList>
    </citation>
    <scope>NUCLEOTIDE SEQUENCE [LARGE SCALE GENOMIC DNA]</scope>
    <source>
        <strain evidence="4">LQN</strain>
        <tissue evidence="4">Leaf</tissue>
    </source>
</reference>
<keyword evidence="3" id="KW-0687">Ribonucleoprotein</keyword>
<dbReference type="Proteomes" id="UP001311915">
    <property type="component" value="Unassembled WGS sequence"/>
</dbReference>
<gene>
    <name evidence="4" type="ORF">R3W88_015567</name>
</gene>
<dbReference type="GO" id="GO:0005840">
    <property type="term" value="C:ribosome"/>
    <property type="evidence" value="ECO:0007669"/>
    <property type="project" value="UniProtKB-KW"/>
</dbReference>
<evidence type="ECO:0000256" key="3">
    <source>
        <dbReference type="ARBA" id="ARBA00023274"/>
    </source>
</evidence>
<keyword evidence="2" id="KW-0689">Ribosomal protein</keyword>
<protein>
    <submittedName>
        <fullName evidence="4">Uncharacterized protein</fullName>
    </submittedName>
</protein>
<accession>A0AAV9KX82</accession>
<dbReference type="SUPFAM" id="SSF47973">
    <property type="entry name" value="Ribosomal protein S7"/>
    <property type="match status" value="1"/>
</dbReference>
<dbReference type="InterPro" id="IPR036823">
    <property type="entry name" value="Ribosomal_uS7_dom_sf"/>
</dbReference>
<evidence type="ECO:0000313" key="5">
    <source>
        <dbReference type="Proteomes" id="UP001311915"/>
    </source>
</evidence>
<evidence type="ECO:0000256" key="1">
    <source>
        <dbReference type="ARBA" id="ARBA00007151"/>
    </source>
</evidence>
<evidence type="ECO:0000256" key="2">
    <source>
        <dbReference type="ARBA" id="ARBA00022980"/>
    </source>
</evidence>
<dbReference type="GO" id="GO:1990904">
    <property type="term" value="C:ribonucleoprotein complex"/>
    <property type="evidence" value="ECO:0007669"/>
    <property type="project" value="UniProtKB-KW"/>
</dbReference>
<sequence length="70" mass="8217">MTFKLSFELVNVTKVSGDGIHKKEVTHRMTDVNRAFAHFHDLNISIGKEGRERKNNRFLQTNKEEMKDEI</sequence>
<comment type="similarity">
    <text evidence="1">Belongs to the universal ribosomal protein uS7 family.</text>
</comment>
<organism evidence="4 5">
    <name type="scientific">Solanum pinnatisectum</name>
    <name type="common">tansyleaf nightshade</name>
    <dbReference type="NCBI Taxonomy" id="50273"/>
    <lineage>
        <taxon>Eukaryota</taxon>
        <taxon>Viridiplantae</taxon>
        <taxon>Streptophyta</taxon>
        <taxon>Embryophyta</taxon>
        <taxon>Tracheophyta</taxon>
        <taxon>Spermatophyta</taxon>
        <taxon>Magnoliopsida</taxon>
        <taxon>eudicotyledons</taxon>
        <taxon>Gunneridae</taxon>
        <taxon>Pentapetalae</taxon>
        <taxon>asterids</taxon>
        <taxon>lamiids</taxon>
        <taxon>Solanales</taxon>
        <taxon>Solanaceae</taxon>
        <taxon>Solanoideae</taxon>
        <taxon>Solaneae</taxon>
        <taxon>Solanum</taxon>
    </lineage>
</organism>
<evidence type="ECO:0000313" key="4">
    <source>
        <dbReference type="EMBL" id="KAK4717229.1"/>
    </source>
</evidence>
<dbReference type="AlphaFoldDB" id="A0AAV9KX82"/>
<name>A0AAV9KX82_9SOLN</name>
<proteinExistence type="inferred from homology"/>